<evidence type="ECO:0000313" key="2">
    <source>
        <dbReference type="EMBL" id="ALK84717.1"/>
    </source>
</evidence>
<dbReference type="AlphaFoldDB" id="A0A0P0M2W4"/>
<sequence>MCQTLKDKCMDVITMEATAYKELIRKIEKIADYVFKKESKPNEEEEIWLDNQEVANLLRISTKTLQRLRKENLISYSMLRGRCRYKLSEIERGLNEKIIVCDPHTLDEFRRNFLFNGNYE</sequence>
<organism evidence="2 3">
    <name type="scientific">Phocaeicola vulgatus</name>
    <name type="common">Bacteroides vulgatus</name>
    <dbReference type="NCBI Taxonomy" id="821"/>
    <lineage>
        <taxon>Bacteria</taxon>
        <taxon>Pseudomonadati</taxon>
        <taxon>Bacteroidota</taxon>
        <taxon>Bacteroidia</taxon>
        <taxon>Bacteroidales</taxon>
        <taxon>Bacteroidaceae</taxon>
        <taxon>Phocaeicola</taxon>
    </lineage>
</organism>
<dbReference type="InterPro" id="IPR041657">
    <property type="entry name" value="HTH_17"/>
</dbReference>
<dbReference type="Proteomes" id="UP000061587">
    <property type="component" value="Chromosome"/>
</dbReference>
<dbReference type="PATRIC" id="fig|821.40.peg.2534"/>
<evidence type="ECO:0000259" key="1">
    <source>
        <dbReference type="Pfam" id="PF12728"/>
    </source>
</evidence>
<dbReference type="InterPro" id="IPR009061">
    <property type="entry name" value="DNA-bd_dom_put_sf"/>
</dbReference>
<feature type="domain" description="Helix-turn-helix" evidence="1">
    <location>
        <begin position="48"/>
        <end position="92"/>
    </location>
</feature>
<proteinExistence type="predicted"/>
<evidence type="ECO:0000313" key="3">
    <source>
        <dbReference type="Proteomes" id="UP000061587"/>
    </source>
</evidence>
<reference evidence="3" key="1">
    <citation type="submission" date="2015-10" db="EMBL/GenBank/DDBJ databases">
        <title>Extensive mobilome-driven genome diversification in gut-associated Bacteroides vulgatus mpk.</title>
        <authorList>
            <person name="Beier S."/>
            <person name="Lange A."/>
            <person name="Huson D.H."/>
            <person name="Frick J.-S."/>
            <person name="Autenrieth I.B."/>
        </authorList>
    </citation>
    <scope>NUCLEOTIDE SEQUENCE [LARGE SCALE GENOMIC DNA]</scope>
    <source>
        <strain evidence="3">mpk</strain>
    </source>
</reference>
<protein>
    <recommendedName>
        <fullName evidence="1">Helix-turn-helix domain-containing protein</fullName>
    </recommendedName>
</protein>
<gene>
    <name evidence="2" type="ORF">BvMPK_2117</name>
</gene>
<name>A0A0P0M2W4_PHOVU</name>
<dbReference type="SUPFAM" id="SSF46955">
    <property type="entry name" value="Putative DNA-binding domain"/>
    <property type="match status" value="1"/>
</dbReference>
<dbReference type="PANTHER" id="PTHR34585">
    <property type="match status" value="1"/>
</dbReference>
<dbReference type="EMBL" id="CP013020">
    <property type="protein sequence ID" value="ALK84717.1"/>
    <property type="molecule type" value="Genomic_DNA"/>
</dbReference>
<accession>A0A0P0M2W4</accession>
<dbReference type="Pfam" id="PF12728">
    <property type="entry name" value="HTH_17"/>
    <property type="match status" value="1"/>
</dbReference>
<reference evidence="2 3" key="2">
    <citation type="journal article" date="2016" name="Genome Biol. Evol.">
        <title>Extensive mobilome-driven genome diversification in mouse gut-associated Bacteroides vulgatus mpk.</title>
        <authorList>
            <person name="Lange A."/>
            <person name="Beier S."/>
            <person name="Steimle A."/>
            <person name="Autenrieth I.B."/>
            <person name="Huson D.H."/>
            <person name="Frick J.S."/>
        </authorList>
    </citation>
    <scope>NUCLEOTIDE SEQUENCE [LARGE SCALE GENOMIC DNA]</scope>
    <source>
        <strain evidence="3">mpk</strain>
    </source>
</reference>
<dbReference type="PANTHER" id="PTHR34585:SF22">
    <property type="entry name" value="HELIX-TURN-HELIX DOMAIN-CONTAINING PROTEIN"/>
    <property type="match status" value="1"/>
</dbReference>